<organism evidence="1 2">
    <name type="scientific">Laodelphax striatellus</name>
    <name type="common">Small brown planthopper</name>
    <name type="synonym">Delphax striatella</name>
    <dbReference type="NCBI Taxonomy" id="195883"/>
    <lineage>
        <taxon>Eukaryota</taxon>
        <taxon>Metazoa</taxon>
        <taxon>Ecdysozoa</taxon>
        <taxon>Arthropoda</taxon>
        <taxon>Hexapoda</taxon>
        <taxon>Insecta</taxon>
        <taxon>Pterygota</taxon>
        <taxon>Neoptera</taxon>
        <taxon>Paraneoptera</taxon>
        <taxon>Hemiptera</taxon>
        <taxon>Auchenorrhyncha</taxon>
        <taxon>Fulgoroidea</taxon>
        <taxon>Delphacidae</taxon>
        <taxon>Criomorphinae</taxon>
        <taxon>Laodelphax</taxon>
    </lineage>
</organism>
<dbReference type="InParanoid" id="A0A482WXL5"/>
<name>A0A482WXL5_LAOST</name>
<gene>
    <name evidence="1" type="ORF">LSTR_LSTR012170</name>
</gene>
<comment type="caution">
    <text evidence="1">The sequence shown here is derived from an EMBL/GenBank/DDBJ whole genome shotgun (WGS) entry which is preliminary data.</text>
</comment>
<proteinExistence type="predicted"/>
<dbReference type="Proteomes" id="UP000291343">
    <property type="component" value="Unassembled WGS sequence"/>
</dbReference>
<sequence>MAVGNFKALNISALEKYFFMDVPKLSLTIDGEAKCLKQQGVQYEIPQHFKPEIYELDRYQNVVKFGEKDFSKYFTILERVVWRCTGGMDAFYQIENEIVSRTEVSKFIFSSLSLMEYVYSISLEEGTGIRFREIKLFDVSTGRPIIKYNGEISYTDVFERSSTFSHAPNHKDISFKLSSKAVYRTFISTHGYDLRIGSLVKGPFAADLTQEPTSVDCTQEGIDYNTLNTEGLLDTKIKVKINKNGMTHAMKRVRPSDDYFTITRKRVWKCSKSSSVAFLRVVNELKISKLFGSWKLLMESKLLMV</sequence>
<dbReference type="AlphaFoldDB" id="A0A482WXL5"/>
<dbReference type="OrthoDB" id="6647102at2759"/>
<reference evidence="1 2" key="1">
    <citation type="journal article" date="2017" name="Gigascience">
        <title>Genome sequence of the small brown planthopper, Laodelphax striatellus.</title>
        <authorList>
            <person name="Zhu J."/>
            <person name="Jiang F."/>
            <person name="Wang X."/>
            <person name="Yang P."/>
            <person name="Bao Y."/>
            <person name="Zhao W."/>
            <person name="Wang W."/>
            <person name="Lu H."/>
            <person name="Wang Q."/>
            <person name="Cui N."/>
            <person name="Li J."/>
            <person name="Chen X."/>
            <person name="Luo L."/>
            <person name="Yu J."/>
            <person name="Kang L."/>
            <person name="Cui F."/>
        </authorList>
    </citation>
    <scope>NUCLEOTIDE SEQUENCE [LARGE SCALE GENOMIC DNA]</scope>
    <source>
        <strain evidence="1">Lst14</strain>
    </source>
</reference>
<dbReference type="EMBL" id="QKKF02022601">
    <property type="protein sequence ID" value="RZF38337.1"/>
    <property type="molecule type" value="Genomic_DNA"/>
</dbReference>
<keyword evidence="2" id="KW-1185">Reference proteome</keyword>
<accession>A0A482WXL5</accession>
<protein>
    <submittedName>
        <fullName evidence="1">Uncharacterized protein</fullName>
    </submittedName>
</protein>
<evidence type="ECO:0000313" key="2">
    <source>
        <dbReference type="Proteomes" id="UP000291343"/>
    </source>
</evidence>
<evidence type="ECO:0000313" key="1">
    <source>
        <dbReference type="EMBL" id="RZF38337.1"/>
    </source>
</evidence>